<reference evidence="12" key="1">
    <citation type="submission" date="2023-01" db="EMBL/GenBank/DDBJ databases">
        <title>Genome assembly of the deep-sea coral Lophelia pertusa.</title>
        <authorList>
            <person name="Herrera S."/>
            <person name="Cordes E."/>
        </authorList>
    </citation>
    <scope>NUCLEOTIDE SEQUENCE</scope>
    <source>
        <strain evidence="12">USNM1676648</strain>
        <tissue evidence="12">Polyp</tissue>
    </source>
</reference>
<dbReference type="InterPro" id="IPR020067">
    <property type="entry name" value="Frizzled_dom"/>
</dbReference>
<feature type="chain" id="PRO_5040890686" evidence="9">
    <location>
        <begin position="20"/>
        <end position="290"/>
    </location>
</feature>
<dbReference type="InterPro" id="IPR018933">
    <property type="entry name" value="Netrin_module_non-TIMP"/>
</dbReference>
<dbReference type="PANTHER" id="PTHR11309">
    <property type="entry name" value="FRIZZLED"/>
    <property type="match status" value="1"/>
</dbReference>
<dbReference type="InterPro" id="IPR008993">
    <property type="entry name" value="TIMP-like_OB-fold"/>
</dbReference>
<keyword evidence="3" id="KW-0217">Developmental protein</keyword>
<comment type="subcellular location">
    <subcellularLocation>
        <location evidence="1">Secreted</location>
    </subcellularLocation>
</comment>
<keyword evidence="9" id="KW-0732">Signal</keyword>
<organism evidence="12 13">
    <name type="scientific">Desmophyllum pertusum</name>
    <dbReference type="NCBI Taxonomy" id="174260"/>
    <lineage>
        <taxon>Eukaryota</taxon>
        <taxon>Metazoa</taxon>
        <taxon>Cnidaria</taxon>
        <taxon>Anthozoa</taxon>
        <taxon>Hexacorallia</taxon>
        <taxon>Scleractinia</taxon>
        <taxon>Caryophylliina</taxon>
        <taxon>Caryophylliidae</taxon>
        <taxon>Desmophyllum</taxon>
    </lineage>
</organism>
<dbReference type="Gene3D" id="1.10.2000.10">
    <property type="entry name" value="Frizzled cysteine-rich domain"/>
    <property type="match status" value="1"/>
</dbReference>
<dbReference type="AlphaFoldDB" id="A0A9W9ZLL8"/>
<dbReference type="GO" id="GO:0060070">
    <property type="term" value="P:canonical Wnt signaling pathway"/>
    <property type="evidence" value="ECO:0007669"/>
    <property type="project" value="TreeGrafter"/>
</dbReference>
<feature type="domain" description="NTR" evidence="11">
    <location>
        <begin position="156"/>
        <end position="278"/>
    </location>
</feature>
<dbReference type="OrthoDB" id="5985572at2759"/>
<dbReference type="Pfam" id="PF01392">
    <property type="entry name" value="Fz"/>
    <property type="match status" value="1"/>
</dbReference>
<dbReference type="GO" id="GO:0005576">
    <property type="term" value="C:extracellular region"/>
    <property type="evidence" value="ECO:0007669"/>
    <property type="project" value="UniProtKB-SubCell"/>
</dbReference>
<evidence type="ECO:0000256" key="4">
    <source>
        <dbReference type="ARBA" id="ARBA00022525"/>
    </source>
</evidence>
<dbReference type="Proteomes" id="UP001163046">
    <property type="component" value="Unassembled WGS sequence"/>
</dbReference>
<gene>
    <name evidence="12" type="primary">SFRP4_2</name>
    <name evidence="12" type="ORF">OS493_027242</name>
</gene>
<keyword evidence="5" id="KW-0879">Wnt signaling pathway</keyword>
<proteinExistence type="inferred from homology"/>
<sequence>MFWVWLLSLLAITFHATDGFRFNPPQKCEKINVPLCHRVLPYNLTRFPNLRGHRSQSFANNSIQSYGPLIQRANCSKDAVFFLCSFHLPICLPGIEEDVIKPCRSLCERIKKDCAAVLEYWPSFVKCDELPEFSDGVCIQPESFIPVSQPTRSVNFINSCEDRPLADYNLYASGQYDYVIKFKVILTERRENQETIIRGKVIRVFSHTNVTIHKGRVKIWSNTTCSSLGTGKVFLIGGHENASRQKLLLSSKSLIEAWSGETQKKIKKWQRIEKKLGTKKGVKRNINRQQ</sequence>
<dbReference type="SUPFAM" id="SSF50242">
    <property type="entry name" value="TIMP-like"/>
    <property type="match status" value="1"/>
</dbReference>
<evidence type="ECO:0000256" key="8">
    <source>
        <dbReference type="PROSITE-ProRule" id="PRU00090"/>
    </source>
</evidence>
<keyword evidence="6" id="KW-0221">Differentiation</keyword>
<dbReference type="InterPro" id="IPR036790">
    <property type="entry name" value="Frizzled_dom_sf"/>
</dbReference>
<keyword evidence="7" id="KW-1015">Disulfide bond</keyword>
<dbReference type="InterPro" id="IPR001134">
    <property type="entry name" value="Netrin_domain"/>
</dbReference>
<name>A0A9W9ZLL8_9CNID</name>
<dbReference type="Pfam" id="PF01759">
    <property type="entry name" value="NTR"/>
    <property type="match status" value="1"/>
</dbReference>
<dbReference type="PROSITE" id="PS50038">
    <property type="entry name" value="FZ"/>
    <property type="match status" value="1"/>
</dbReference>
<dbReference type="GO" id="GO:0030154">
    <property type="term" value="P:cell differentiation"/>
    <property type="evidence" value="ECO:0007669"/>
    <property type="project" value="UniProtKB-KW"/>
</dbReference>
<dbReference type="Gene3D" id="2.40.50.120">
    <property type="match status" value="1"/>
</dbReference>
<evidence type="ECO:0000259" key="10">
    <source>
        <dbReference type="PROSITE" id="PS50038"/>
    </source>
</evidence>
<accession>A0A9W9ZLL8</accession>
<evidence type="ECO:0000313" key="13">
    <source>
        <dbReference type="Proteomes" id="UP001163046"/>
    </source>
</evidence>
<comment type="caution">
    <text evidence="12">The sequence shown here is derived from an EMBL/GenBank/DDBJ whole genome shotgun (WGS) entry which is preliminary data.</text>
</comment>
<dbReference type="GO" id="GO:0005886">
    <property type="term" value="C:plasma membrane"/>
    <property type="evidence" value="ECO:0007669"/>
    <property type="project" value="TreeGrafter"/>
</dbReference>
<dbReference type="GO" id="GO:0017147">
    <property type="term" value="F:Wnt-protein binding"/>
    <property type="evidence" value="ECO:0007669"/>
    <property type="project" value="TreeGrafter"/>
</dbReference>
<dbReference type="GO" id="GO:0042813">
    <property type="term" value="F:Wnt receptor activity"/>
    <property type="evidence" value="ECO:0007669"/>
    <property type="project" value="TreeGrafter"/>
</dbReference>
<evidence type="ECO:0000313" key="12">
    <source>
        <dbReference type="EMBL" id="KAJ7383575.1"/>
    </source>
</evidence>
<dbReference type="InterPro" id="IPR015526">
    <property type="entry name" value="Frizzled/SFRP"/>
</dbReference>
<keyword evidence="4" id="KW-0964">Secreted</keyword>
<dbReference type="SUPFAM" id="SSF63501">
    <property type="entry name" value="Frizzled cysteine-rich domain"/>
    <property type="match status" value="1"/>
</dbReference>
<evidence type="ECO:0000256" key="7">
    <source>
        <dbReference type="ARBA" id="ARBA00023157"/>
    </source>
</evidence>
<evidence type="ECO:0000256" key="2">
    <source>
        <dbReference type="ARBA" id="ARBA00010054"/>
    </source>
</evidence>
<dbReference type="GO" id="GO:0035567">
    <property type="term" value="P:non-canonical Wnt signaling pathway"/>
    <property type="evidence" value="ECO:0007669"/>
    <property type="project" value="TreeGrafter"/>
</dbReference>
<evidence type="ECO:0000256" key="1">
    <source>
        <dbReference type="ARBA" id="ARBA00004613"/>
    </source>
</evidence>
<comment type="caution">
    <text evidence="8">Lacks conserved residue(s) required for the propagation of feature annotation.</text>
</comment>
<comment type="similarity">
    <text evidence="2">Belongs to the secreted frizzled-related protein (sFRP) family.</text>
</comment>
<feature type="signal peptide" evidence="9">
    <location>
        <begin position="1"/>
        <end position="19"/>
    </location>
</feature>
<evidence type="ECO:0000256" key="5">
    <source>
        <dbReference type="ARBA" id="ARBA00022687"/>
    </source>
</evidence>
<keyword evidence="13" id="KW-1185">Reference proteome</keyword>
<evidence type="ECO:0000256" key="9">
    <source>
        <dbReference type="SAM" id="SignalP"/>
    </source>
</evidence>
<evidence type="ECO:0000256" key="3">
    <source>
        <dbReference type="ARBA" id="ARBA00022473"/>
    </source>
</evidence>
<dbReference type="CDD" id="cd07066">
    <property type="entry name" value="CRD_FZ"/>
    <property type="match status" value="1"/>
</dbReference>
<dbReference type="PANTHER" id="PTHR11309:SF47">
    <property type="entry name" value="FRIZZLED"/>
    <property type="match status" value="1"/>
</dbReference>
<dbReference type="SMART" id="SM00063">
    <property type="entry name" value="FRI"/>
    <property type="match status" value="1"/>
</dbReference>
<dbReference type="PROSITE" id="PS50189">
    <property type="entry name" value="NTR"/>
    <property type="match status" value="1"/>
</dbReference>
<dbReference type="EMBL" id="MU825897">
    <property type="protein sequence ID" value="KAJ7383575.1"/>
    <property type="molecule type" value="Genomic_DNA"/>
</dbReference>
<protein>
    <submittedName>
        <fullName evidence="12">Negative regulation of sodium-dependent phosphate transport</fullName>
    </submittedName>
</protein>
<evidence type="ECO:0000256" key="6">
    <source>
        <dbReference type="ARBA" id="ARBA00022782"/>
    </source>
</evidence>
<feature type="domain" description="FZ" evidence="10">
    <location>
        <begin position="23"/>
        <end position="141"/>
    </location>
</feature>
<evidence type="ECO:0000259" key="11">
    <source>
        <dbReference type="PROSITE" id="PS50189"/>
    </source>
</evidence>